<name>A0A5S5D537_9ACTN</name>
<comment type="caution">
    <text evidence="1">The sequence shown here is derived from an EMBL/GenBank/DDBJ whole genome shotgun (WGS) entry which is preliminary data.</text>
</comment>
<protein>
    <recommendedName>
        <fullName evidence="3">ACT domain-containing protein</fullName>
    </recommendedName>
</protein>
<sequence>MFPRHGHTSNTARVHVTVTDVVGVQRVLALLTGRRHVFTRFEAEEAGEGRWAVRLDLVSGAEELELVALRLQRVPSVLDVDVHWGAALTVAG</sequence>
<dbReference type="AlphaFoldDB" id="A0A5S5D537"/>
<reference evidence="1 2" key="1">
    <citation type="submission" date="2019-07" db="EMBL/GenBank/DDBJ databases">
        <title>Genomic Encyclopedia of Archaeal and Bacterial Type Strains, Phase II (KMG-II): from individual species to whole genera.</title>
        <authorList>
            <person name="Goeker M."/>
        </authorList>
    </citation>
    <scope>NUCLEOTIDE SEQUENCE [LARGE SCALE GENOMIC DNA]</scope>
    <source>
        <strain evidence="1 2">DSM 46842</strain>
    </source>
</reference>
<dbReference type="EMBL" id="VNHW01000001">
    <property type="protein sequence ID" value="TYP90408.1"/>
    <property type="molecule type" value="Genomic_DNA"/>
</dbReference>
<organism evidence="1 2">
    <name type="scientific">Blastococcus xanthinilyticus</name>
    <dbReference type="NCBI Taxonomy" id="1564164"/>
    <lineage>
        <taxon>Bacteria</taxon>
        <taxon>Bacillati</taxon>
        <taxon>Actinomycetota</taxon>
        <taxon>Actinomycetes</taxon>
        <taxon>Geodermatophilales</taxon>
        <taxon>Geodermatophilaceae</taxon>
        <taxon>Blastococcus</taxon>
    </lineage>
</organism>
<evidence type="ECO:0000313" key="1">
    <source>
        <dbReference type="EMBL" id="TYP90408.1"/>
    </source>
</evidence>
<keyword evidence="2" id="KW-1185">Reference proteome</keyword>
<accession>A0A5S5D537</accession>
<evidence type="ECO:0008006" key="3">
    <source>
        <dbReference type="Google" id="ProtNLM"/>
    </source>
</evidence>
<dbReference type="Proteomes" id="UP000322499">
    <property type="component" value="Unassembled WGS sequence"/>
</dbReference>
<evidence type="ECO:0000313" key="2">
    <source>
        <dbReference type="Proteomes" id="UP000322499"/>
    </source>
</evidence>
<dbReference type="RefSeq" id="WP_166531195.1">
    <property type="nucleotide sequence ID" value="NZ_VNHW01000001.1"/>
</dbReference>
<gene>
    <name evidence="1" type="ORF">BD833_101126</name>
</gene>
<proteinExistence type="predicted"/>